<dbReference type="GO" id="GO:0051603">
    <property type="term" value="P:proteolysis involved in protein catabolic process"/>
    <property type="evidence" value="ECO:0007669"/>
    <property type="project" value="InterPro"/>
</dbReference>
<dbReference type="EMBL" id="VIEB01000865">
    <property type="protein sequence ID" value="TQD79301.1"/>
    <property type="molecule type" value="Genomic_DNA"/>
</dbReference>
<protein>
    <recommendedName>
        <fullName evidence="3">Proteasome endopeptidase complex</fullName>
    </recommendedName>
</protein>
<dbReference type="SUPFAM" id="SSF56235">
    <property type="entry name" value="N-terminal nucleophile aminohydrolases (Ntn hydrolases)"/>
    <property type="match status" value="1"/>
</dbReference>
<evidence type="ECO:0000313" key="2">
    <source>
        <dbReference type="Proteomes" id="UP000315295"/>
    </source>
</evidence>
<gene>
    <name evidence="1" type="ORF">C1H46_035138</name>
</gene>
<keyword evidence="2" id="KW-1185">Reference proteome</keyword>
<dbReference type="CDD" id="cd01901">
    <property type="entry name" value="Ntn_hydrolase"/>
    <property type="match status" value="1"/>
</dbReference>
<proteinExistence type="predicted"/>
<organism evidence="1 2">
    <name type="scientific">Malus baccata</name>
    <name type="common">Siberian crab apple</name>
    <name type="synonym">Pyrus baccata</name>
    <dbReference type="NCBI Taxonomy" id="106549"/>
    <lineage>
        <taxon>Eukaryota</taxon>
        <taxon>Viridiplantae</taxon>
        <taxon>Streptophyta</taxon>
        <taxon>Embryophyta</taxon>
        <taxon>Tracheophyta</taxon>
        <taxon>Spermatophyta</taxon>
        <taxon>Magnoliopsida</taxon>
        <taxon>eudicotyledons</taxon>
        <taxon>Gunneridae</taxon>
        <taxon>Pentapetalae</taxon>
        <taxon>rosids</taxon>
        <taxon>fabids</taxon>
        <taxon>Rosales</taxon>
        <taxon>Rosaceae</taxon>
        <taxon>Amygdaloideae</taxon>
        <taxon>Maleae</taxon>
        <taxon>Malus</taxon>
    </lineage>
</organism>
<dbReference type="Proteomes" id="UP000315295">
    <property type="component" value="Unassembled WGS sequence"/>
</dbReference>
<reference evidence="1 2" key="1">
    <citation type="journal article" date="2019" name="G3 (Bethesda)">
        <title>Sequencing of a Wild Apple (Malus baccata) Genome Unravels the Differences Between Cultivated and Wild Apple Species Regarding Disease Resistance and Cold Tolerance.</title>
        <authorList>
            <person name="Chen X."/>
        </authorList>
    </citation>
    <scope>NUCLEOTIDE SEQUENCE [LARGE SCALE GENOMIC DNA]</scope>
    <source>
        <strain evidence="2">cv. Shandingzi</strain>
        <tissue evidence="1">Leaves</tissue>
    </source>
</reference>
<dbReference type="InterPro" id="IPR029055">
    <property type="entry name" value="Ntn_hydrolases_N"/>
</dbReference>
<dbReference type="GO" id="GO:0005839">
    <property type="term" value="C:proteasome core complex"/>
    <property type="evidence" value="ECO:0007669"/>
    <property type="project" value="InterPro"/>
</dbReference>
<evidence type="ECO:0000313" key="1">
    <source>
        <dbReference type="EMBL" id="TQD79301.1"/>
    </source>
</evidence>
<dbReference type="InterPro" id="IPR001353">
    <property type="entry name" value="Proteasome_sua/b"/>
</dbReference>
<accession>A0A540KYJ8</accession>
<dbReference type="AlphaFoldDB" id="A0A540KYJ8"/>
<dbReference type="Gene3D" id="3.60.20.10">
    <property type="entry name" value="Glutamine Phosphoribosylpyrophosphate, subunit 1, domain 1"/>
    <property type="match status" value="1"/>
</dbReference>
<dbReference type="STRING" id="106549.A0A540KYJ8"/>
<evidence type="ECO:0008006" key="3">
    <source>
        <dbReference type="Google" id="ProtNLM"/>
    </source>
</evidence>
<dbReference type="Pfam" id="PF00227">
    <property type="entry name" value="Proteasome"/>
    <property type="match status" value="1"/>
</dbReference>
<comment type="caution">
    <text evidence="1">The sequence shown here is derived from an EMBL/GenBank/DDBJ whole genome shotgun (WGS) entry which is preliminary data.</text>
</comment>
<sequence length="350" mass="39511">MPTTNLVIRVDGGVIYAVETRGYFETKQQESHEPIEKIHEFNPRLFGTKCGLKKNNRLMFEHLTDNVDKLLKQNINPTPYGVATAALEFIQGRGKQFEIANLFVGVDEQGIQVYQVENQTSGVVEVADYAAIGTGAKAALKVLGSKFRMDMTEEEVVSLAFDALAYASLMDRKSGGYLCVNFMSVHGEVKRLREPALHKYLERFSYLQSLFEGESALLLLLPIDYEGEMAFVLNVLSSYGHVLQSHCLGCGGELKTTWEFPYHVLRIQYEEAEAADLAYNGLVQQWEQDQSGAIFTQDFGNQPLTWMKISERNFDPAAIVCVETRKKLEVIMTSDPHSWSHVDFIDSKRK</sequence>
<name>A0A540KYJ8_MALBA</name>